<dbReference type="Pfam" id="PF12849">
    <property type="entry name" value="PBP_like_2"/>
    <property type="match status" value="1"/>
</dbReference>
<sequence length="290" mass="30351">MLIKTKQIISFLAVGAMLLGTFALAGCGSGKDDGSQTQSGETTQELSGRLTIAGSTSVQPFSEVLAEEFMAIYPQVEINVQGGGSSQGVTAAASGVADIGAASRNVKDDEMTENPDLVIFPIAMDGVAIVVHPSNQVKDITQEDVKNIYVGNIKNWKEVGGEDAPITVVSREEGSGTRDAFVSILMDKEEIAARAIIQNSNGAVRTAVAGDPNSIGYVSLAVVNGDIKVLDIEGVVASAENIKAGTYKISRPFIYITNNPPEGLAKAFIDFVLSDEGQKIIVDEGAISVK</sequence>
<dbReference type="AlphaFoldDB" id="A0A0W8E947"/>
<comment type="caution">
    <text evidence="4">The sequence shown here is derived from an EMBL/GenBank/DDBJ whole genome shotgun (WGS) entry which is preliminary data.</text>
</comment>
<proteinExistence type="predicted"/>
<dbReference type="PANTHER" id="PTHR30570">
    <property type="entry name" value="PERIPLASMIC PHOSPHATE BINDING COMPONENT OF PHOSPHATE ABC TRANSPORTER"/>
    <property type="match status" value="1"/>
</dbReference>
<dbReference type="CDD" id="cd13653">
    <property type="entry name" value="PBP2_phosphate_like_1"/>
    <property type="match status" value="1"/>
</dbReference>
<evidence type="ECO:0000256" key="1">
    <source>
        <dbReference type="ARBA" id="ARBA00022448"/>
    </source>
</evidence>
<reference evidence="4" key="1">
    <citation type="journal article" date="2015" name="Proc. Natl. Acad. Sci. U.S.A.">
        <title>Networks of energetic and metabolic interactions define dynamics in microbial communities.</title>
        <authorList>
            <person name="Embree M."/>
            <person name="Liu J.K."/>
            <person name="Al-Bassam M.M."/>
            <person name="Zengler K."/>
        </authorList>
    </citation>
    <scope>NUCLEOTIDE SEQUENCE</scope>
</reference>
<evidence type="ECO:0000256" key="2">
    <source>
        <dbReference type="ARBA" id="ARBA00022729"/>
    </source>
</evidence>
<protein>
    <submittedName>
        <fullName evidence="4">Phosphate abc transporter</fullName>
    </submittedName>
</protein>
<evidence type="ECO:0000259" key="3">
    <source>
        <dbReference type="Pfam" id="PF12849"/>
    </source>
</evidence>
<dbReference type="NCBIfam" id="TIGR02136">
    <property type="entry name" value="ptsS_2"/>
    <property type="match status" value="1"/>
</dbReference>
<accession>A0A0W8E947</accession>
<dbReference type="SUPFAM" id="SSF53850">
    <property type="entry name" value="Periplasmic binding protein-like II"/>
    <property type="match status" value="1"/>
</dbReference>
<name>A0A0W8E947_9ZZZZ</name>
<dbReference type="InterPro" id="IPR050811">
    <property type="entry name" value="Phosphate_ABC_transporter"/>
</dbReference>
<dbReference type="InterPro" id="IPR011862">
    <property type="entry name" value="Phos-bd"/>
</dbReference>
<dbReference type="InterPro" id="IPR024370">
    <property type="entry name" value="PBP_domain"/>
</dbReference>
<dbReference type="GO" id="GO:0042301">
    <property type="term" value="F:phosphate ion binding"/>
    <property type="evidence" value="ECO:0007669"/>
    <property type="project" value="InterPro"/>
</dbReference>
<feature type="domain" description="PBP" evidence="3">
    <location>
        <begin position="42"/>
        <end position="276"/>
    </location>
</feature>
<dbReference type="EMBL" id="LNQE01001835">
    <property type="protein sequence ID" value="KUG04918.1"/>
    <property type="molecule type" value="Genomic_DNA"/>
</dbReference>
<keyword evidence="2" id="KW-0732">Signal</keyword>
<dbReference type="PANTHER" id="PTHR30570:SF1">
    <property type="entry name" value="PHOSPHATE-BINDING PROTEIN PSTS"/>
    <property type="match status" value="1"/>
</dbReference>
<dbReference type="Gene3D" id="3.40.190.10">
    <property type="entry name" value="Periplasmic binding protein-like II"/>
    <property type="match status" value="2"/>
</dbReference>
<dbReference type="PROSITE" id="PS51257">
    <property type="entry name" value="PROKAR_LIPOPROTEIN"/>
    <property type="match status" value="1"/>
</dbReference>
<gene>
    <name evidence="4" type="ORF">ASZ90_017656</name>
</gene>
<keyword evidence="1" id="KW-0813">Transport</keyword>
<evidence type="ECO:0000313" key="4">
    <source>
        <dbReference type="EMBL" id="KUG04918.1"/>
    </source>
</evidence>
<organism evidence="4">
    <name type="scientific">hydrocarbon metagenome</name>
    <dbReference type="NCBI Taxonomy" id="938273"/>
    <lineage>
        <taxon>unclassified sequences</taxon>
        <taxon>metagenomes</taxon>
        <taxon>ecological metagenomes</taxon>
    </lineage>
</organism>